<proteinExistence type="predicted"/>
<organism evidence="2 3">
    <name type="scientific">Flavisolibacter tropicus</name>
    <dbReference type="NCBI Taxonomy" id="1492898"/>
    <lineage>
        <taxon>Bacteria</taxon>
        <taxon>Pseudomonadati</taxon>
        <taxon>Bacteroidota</taxon>
        <taxon>Chitinophagia</taxon>
        <taxon>Chitinophagales</taxon>
        <taxon>Chitinophagaceae</taxon>
        <taxon>Flavisolibacter</taxon>
    </lineage>
</organism>
<feature type="chain" id="PRO_5008001437" description="Ricin B lectin domain-containing protein" evidence="1">
    <location>
        <begin position="22"/>
        <end position="164"/>
    </location>
</feature>
<feature type="signal peptide" evidence="1">
    <location>
        <begin position="1"/>
        <end position="21"/>
    </location>
</feature>
<dbReference type="EMBL" id="CP011390">
    <property type="protein sequence ID" value="ANE52551.1"/>
    <property type="molecule type" value="Genomic_DNA"/>
</dbReference>
<evidence type="ECO:0008006" key="4">
    <source>
        <dbReference type="Google" id="ProtNLM"/>
    </source>
</evidence>
<accession>A0A172TZM4</accession>
<protein>
    <recommendedName>
        <fullName evidence="4">Ricin B lectin domain-containing protein</fullName>
    </recommendedName>
</protein>
<sequence length="164" mass="18526">MKKIIPLLFFSCLLICSYSQAQSYNIIKAQAFFRTSTAGNVQVDEDGRPVNKGITKDYLIYIETKGPAYPQWDRVYIDGLPYTVQTVEVANTPVKLGTLKGQKTTVTIHKGVNNQLWQLVLTSQNESSTNKTKAKAITLSGTFRNKSITYRITKVQELEKRFNP</sequence>
<keyword evidence="3" id="KW-1185">Reference proteome</keyword>
<name>A0A172TZM4_9BACT</name>
<reference evidence="2 3" key="2">
    <citation type="journal article" date="2016" name="Int. J. Syst. Evol. Microbiol.">
        <title>Flavisolibacter tropicus sp. nov., isolated from tropical soil.</title>
        <authorList>
            <person name="Lee J.J."/>
            <person name="Kang M.S."/>
            <person name="Kim G.S."/>
            <person name="Lee C.S."/>
            <person name="Lim S."/>
            <person name="Lee J."/>
            <person name="Roh S.H."/>
            <person name="Kang H."/>
            <person name="Ha J.M."/>
            <person name="Bae S."/>
            <person name="Jung H.Y."/>
            <person name="Kim M.K."/>
        </authorList>
    </citation>
    <scope>NUCLEOTIDE SEQUENCE [LARGE SCALE GENOMIC DNA]</scope>
    <source>
        <strain evidence="2 3">LCS9</strain>
    </source>
</reference>
<evidence type="ECO:0000313" key="3">
    <source>
        <dbReference type="Proteomes" id="UP000077177"/>
    </source>
</evidence>
<keyword evidence="1" id="KW-0732">Signal</keyword>
<dbReference type="RefSeq" id="WP_066407237.1">
    <property type="nucleotide sequence ID" value="NZ_CP011390.1"/>
</dbReference>
<dbReference type="AlphaFoldDB" id="A0A172TZM4"/>
<dbReference type="Proteomes" id="UP000077177">
    <property type="component" value="Chromosome"/>
</dbReference>
<evidence type="ECO:0000313" key="2">
    <source>
        <dbReference type="EMBL" id="ANE52551.1"/>
    </source>
</evidence>
<dbReference type="STRING" id="1492898.SY85_20790"/>
<dbReference type="KEGG" id="fla:SY85_20790"/>
<reference evidence="3" key="1">
    <citation type="submission" date="2015-01" db="EMBL/GenBank/DDBJ databases">
        <title>Flavisolibacter sp./LCS9/ whole genome sequencing.</title>
        <authorList>
            <person name="Kim M.K."/>
            <person name="Srinivasan S."/>
            <person name="Lee J.-J."/>
        </authorList>
    </citation>
    <scope>NUCLEOTIDE SEQUENCE [LARGE SCALE GENOMIC DNA]</scope>
    <source>
        <strain evidence="3">LCS9</strain>
    </source>
</reference>
<gene>
    <name evidence="2" type="ORF">SY85_20790</name>
</gene>
<evidence type="ECO:0000256" key="1">
    <source>
        <dbReference type="SAM" id="SignalP"/>
    </source>
</evidence>